<gene>
    <name evidence="3" type="ORF">BE04_01125</name>
</gene>
<dbReference type="PROSITE" id="PS50106">
    <property type="entry name" value="PDZ"/>
    <property type="match status" value="1"/>
</dbReference>
<dbReference type="EMBL" id="JELX01003935">
    <property type="protein sequence ID" value="KYF50909.1"/>
    <property type="molecule type" value="Genomic_DNA"/>
</dbReference>
<evidence type="ECO:0000259" key="2">
    <source>
        <dbReference type="PROSITE" id="PS50106"/>
    </source>
</evidence>
<evidence type="ECO:0000313" key="4">
    <source>
        <dbReference type="Proteomes" id="UP000075604"/>
    </source>
</evidence>
<dbReference type="Proteomes" id="UP000075604">
    <property type="component" value="Unassembled WGS sequence"/>
</dbReference>
<keyword evidence="1" id="KW-0812">Transmembrane</keyword>
<accession>A0A150P5D1</accession>
<dbReference type="InterPro" id="IPR041489">
    <property type="entry name" value="PDZ_6"/>
</dbReference>
<dbReference type="Pfam" id="PF17820">
    <property type="entry name" value="PDZ_6"/>
    <property type="match status" value="1"/>
</dbReference>
<evidence type="ECO:0000256" key="1">
    <source>
        <dbReference type="SAM" id="Phobius"/>
    </source>
</evidence>
<dbReference type="AlphaFoldDB" id="A0A150P5D1"/>
<dbReference type="Gene3D" id="2.30.42.10">
    <property type="match status" value="1"/>
</dbReference>
<feature type="transmembrane region" description="Helical" evidence="1">
    <location>
        <begin position="29"/>
        <end position="51"/>
    </location>
</feature>
<name>A0A150P5D1_SORCE</name>
<dbReference type="InterPro" id="IPR036034">
    <property type="entry name" value="PDZ_sf"/>
</dbReference>
<evidence type="ECO:0000313" key="3">
    <source>
        <dbReference type="EMBL" id="KYF50909.1"/>
    </source>
</evidence>
<feature type="domain" description="PDZ" evidence="2">
    <location>
        <begin position="45"/>
        <end position="105"/>
    </location>
</feature>
<dbReference type="InterPro" id="IPR001478">
    <property type="entry name" value="PDZ"/>
</dbReference>
<reference evidence="3 4" key="1">
    <citation type="submission" date="2014-02" db="EMBL/GenBank/DDBJ databases">
        <title>The small core and large imbalanced accessory genome model reveals a collaborative survival strategy of Sorangium cellulosum strains in nature.</title>
        <authorList>
            <person name="Han K."/>
            <person name="Peng R."/>
            <person name="Blom J."/>
            <person name="Li Y.-Z."/>
        </authorList>
    </citation>
    <scope>NUCLEOTIDE SEQUENCE [LARGE SCALE GENOMIC DNA]</scope>
    <source>
        <strain evidence="3 4">So0157-18</strain>
    </source>
</reference>
<proteinExistence type="predicted"/>
<keyword evidence="1" id="KW-0472">Membrane</keyword>
<keyword evidence="1" id="KW-1133">Transmembrane helix</keyword>
<dbReference type="SUPFAM" id="SSF50156">
    <property type="entry name" value="PDZ domain-like"/>
    <property type="match status" value="1"/>
</dbReference>
<comment type="caution">
    <text evidence="3">The sequence shown here is derived from an EMBL/GenBank/DDBJ whole genome shotgun (WGS) entry which is preliminary data.</text>
</comment>
<organism evidence="3 4">
    <name type="scientific">Sorangium cellulosum</name>
    <name type="common">Polyangium cellulosum</name>
    <dbReference type="NCBI Taxonomy" id="56"/>
    <lineage>
        <taxon>Bacteria</taxon>
        <taxon>Pseudomonadati</taxon>
        <taxon>Myxococcota</taxon>
        <taxon>Polyangia</taxon>
        <taxon>Polyangiales</taxon>
        <taxon>Polyangiaceae</taxon>
        <taxon>Sorangium</taxon>
    </lineage>
</organism>
<sequence length="145" mass="15196">MSARRTSADDEAHGAPLGRYGVPVASRSFGAALLLMAAGCAAGVGSIGAVLGRDNESQALYVRDVPRGLAAERAGLIPGDEILMIDGVYVRDLSSAEVRERLRGAVGSAVELTVVRAGDVRRVRVVRGELRAHEGIKPREEPIAP</sequence>
<dbReference type="SMART" id="SM00228">
    <property type="entry name" value="PDZ"/>
    <property type="match status" value="1"/>
</dbReference>
<protein>
    <recommendedName>
        <fullName evidence="2">PDZ domain-containing protein</fullName>
    </recommendedName>
</protein>